<dbReference type="EMBL" id="BOPA01000023">
    <property type="protein sequence ID" value="GIJ16856.1"/>
    <property type="molecule type" value="Genomic_DNA"/>
</dbReference>
<dbReference type="Proteomes" id="UP000647860">
    <property type="component" value="Unassembled WGS sequence"/>
</dbReference>
<feature type="region of interest" description="Disordered" evidence="1">
    <location>
        <begin position="1"/>
        <end position="20"/>
    </location>
</feature>
<gene>
    <name evidence="2" type="ORF">Vgi01_35400</name>
</gene>
<protein>
    <submittedName>
        <fullName evidence="2">Uncharacterized protein</fullName>
    </submittedName>
</protein>
<evidence type="ECO:0000313" key="2">
    <source>
        <dbReference type="EMBL" id="GIJ16856.1"/>
    </source>
</evidence>
<reference evidence="2 3" key="1">
    <citation type="submission" date="2021-01" db="EMBL/GenBank/DDBJ databases">
        <title>Whole genome shotgun sequence of Verrucosispora gifhornensis NBRC 16317.</title>
        <authorList>
            <person name="Komaki H."/>
            <person name="Tamura T."/>
        </authorList>
    </citation>
    <scope>NUCLEOTIDE SEQUENCE [LARGE SCALE GENOMIC DNA]</scope>
    <source>
        <strain evidence="2 3">NBRC 16317</strain>
    </source>
</reference>
<sequence>MESRTPTSLPRSRTPTHRPLLPEWLDVRQTLRSMRAQILIPRSPGSPPTADHGAMPAATGAIAIAIAIAEALRALGHHRLALSAALTAADTTDDVHTLFDQVI</sequence>
<proteinExistence type="predicted"/>
<name>A0ABQ4IG15_9ACTN</name>
<evidence type="ECO:0000313" key="3">
    <source>
        <dbReference type="Proteomes" id="UP000647860"/>
    </source>
</evidence>
<accession>A0ABQ4IG15</accession>
<organism evidence="2 3">
    <name type="scientific">Micromonospora gifhornensis</name>
    <dbReference type="NCBI Taxonomy" id="84594"/>
    <lineage>
        <taxon>Bacteria</taxon>
        <taxon>Bacillati</taxon>
        <taxon>Actinomycetota</taxon>
        <taxon>Actinomycetes</taxon>
        <taxon>Micromonosporales</taxon>
        <taxon>Micromonosporaceae</taxon>
        <taxon>Micromonospora</taxon>
    </lineage>
</organism>
<evidence type="ECO:0000256" key="1">
    <source>
        <dbReference type="SAM" id="MobiDB-lite"/>
    </source>
</evidence>
<keyword evidence="3" id="KW-1185">Reference proteome</keyword>
<comment type="caution">
    <text evidence="2">The sequence shown here is derived from an EMBL/GenBank/DDBJ whole genome shotgun (WGS) entry which is preliminary data.</text>
</comment>